<proteinExistence type="predicted"/>
<feature type="region of interest" description="Disordered" evidence="2">
    <location>
        <begin position="229"/>
        <end position="279"/>
    </location>
</feature>
<dbReference type="OrthoDB" id="10674940at2759"/>
<evidence type="ECO:0000256" key="2">
    <source>
        <dbReference type="SAM" id="MobiDB-lite"/>
    </source>
</evidence>
<dbReference type="Proteomes" id="UP000318571">
    <property type="component" value="Chromosome 5"/>
</dbReference>
<evidence type="ECO:0000313" key="4">
    <source>
        <dbReference type="Proteomes" id="UP000318571"/>
    </source>
</evidence>
<feature type="coiled-coil region" evidence="1">
    <location>
        <begin position="431"/>
        <end position="465"/>
    </location>
</feature>
<gene>
    <name evidence="3" type="ORF">TCAL_02706</name>
</gene>
<keyword evidence="4" id="KW-1185">Reference proteome</keyword>
<dbReference type="EMBL" id="VCGU01000004">
    <property type="protein sequence ID" value="TRY77084.1"/>
    <property type="molecule type" value="Genomic_DNA"/>
</dbReference>
<dbReference type="AlphaFoldDB" id="A0A553PHE1"/>
<feature type="compositionally biased region" description="Basic and acidic residues" evidence="2">
    <location>
        <begin position="229"/>
        <end position="242"/>
    </location>
</feature>
<accession>A0A553PHE1</accession>
<comment type="caution">
    <text evidence="3">The sequence shown here is derived from an EMBL/GenBank/DDBJ whole genome shotgun (WGS) entry which is preliminary data.</text>
</comment>
<feature type="region of interest" description="Disordered" evidence="2">
    <location>
        <begin position="301"/>
        <end position="425"/>
    </location>
</feature>
<keyword evidence="1" id="KW-0175">Coiled coil</keyword>
<name>A0A553PHE1_TIGCA</name>
<evidence type="ECO:0000256" key="1">
    <source>
        <dbReference type="SAM" id="Coils"/>
    </source>
</evidence>
<evidence type="ECO:0000313" key="3">
    <source>
        <dbReference type="EMBL" id="TRY77084.1"/>
    </source>
</evidence>
<reference evidence="3 4" key="1">
    <citation type="journal article" date="2018" name="Nat. Ecol. Evol.">
        <title>Genomic signatures of mitonuclear coevolution across populations of Tigriopus californicus.</title>
        <authorList>
            <person name="Barreto F.S."/>
            <person name="Watson E.T."/>
            <person name="Lima T.G."/>
            <person name="Willett C.S."/>
            <person name="Edmands S."/>
            <person name="Li W."/>
            <person name="Burton R.S."/>
        </authorList>
    </citation>
    <scope>NUCLEOTIDE SEQUENCE [LARGE SCALE GENOMIC DNA]</scope>
    <source>
        <strain evidence="3 4">San Diego</strain>
    </source>
</reference>
<feature type="compositionally biased region" description="Polar residues" evidence="2">
    <location>
        <begin position="371"/>
        <end position="394"/>
    </location>
</feature>
<feature type="compositionally biased region" description="Basic residues" evidence="2">
    <location>
        <begin position="332"/>
        <end position="344"/>
    </location>
</feature>
<protein>
    <submittedName>
        <fullName evidence="3">Uncharacterized protein</fullName>
    </submittedName>
</protein>
<sequence length="472" mass="52602">MSATVSTRFSARTKATERVSRYRNDLDRTPSYGVGDVSSSVTFRIPITRSRESSLTPSYRRDSFTRAASPLATQIRRRDSSLSVTASSPSMNRRSVVLSSGLGSETAKYNREVALKEISKSFNDDFRQNQMKYHHTDPNEIEADRMNKARSKILGPSSGPTAYLDDHFERRAAVSDLFGDTQKFSSRTVAAVGNLLDRNAKKDKKDYAWRKDIEDYEKSSEFGLQQKLRSYESRNRKRREEELQQSNRRQAETKPASTHSKPPLAPAAKSLKIEHDTFTKPSRKIEPVVKAEKSIPIKIEQKAEIEKMDTTSTVPTKPKGDPEAVVEPMEAKKKKVITTKKVKKPAGSGSEDAVLKSVDNTALIDTKLSDSEANAQTKTESTSEPVKATVSVQDENVAPDTTEGPPKEAQEEEGDDVHGTKKMRSDFDTKMDSLAAEMEAGRSKLAKLRERIRKAKGAIKEADDAMAKTMKT</sequence>
<feature type="compositionally biased region" description="Basic and acidic residues" evidence="2">
    <location>
        <begin position="416"/>
        <end position="425"/>
    </location>
</feature>
<organism evidence="3 4">
    <name type="scientific">Tigriopus californicus</name>
    <name type="common">Marine copepod</name>
    <dbReference type="NCBI Taxonomy" id="6832"/>
    <lineage>
        <taxon>Eukaryota</taxon>
        <taxon>Metazoa</taxon>
        <taxon>Ecdysozoa</taxon>
        <taxon>Arthropoda</taxon>
        <taxon>Crustacea</taxon>
        <taxon>Multicrustacea</taxon>
        <taxon>Hexanauplia</taxon>
        <taxon>Copepoda</taxon>
        <taxon>Harpacticoida</taxon>
        <taxon>Harpacticidae</taxon>
        <taxon>Tigriopus</taxon>
    </lineage>
</organism>